<feature type="transmembrane region" description="Helical" evidence="12">
    <location>
        <begin position="236"/>
        <end position="255"/>
    </location>
</feature>
<keyword evidence="8 10" id="KW-0406">Ion transport</keyword>
<feature type="transmembrane region" description="Helical" evidence="12">
    <location>
        <begin position="39"/>
        <end position="57"/>
    </location>
</feature>
<gene>
    <name evidence="13" type="ORF">FKG95_25315</name>
</gene>
<proteinExistence type="inferred from homology"/>
<keyword evidence="5 12" id="KW-0812">Transmembrane</keyword>
<feature type="binding site" evidence="11">
    <location>
        <position position="110"/>
    </location>
    <ligand>
        <name>K(+)</name>
        <dbReference type="ChEBI" id="CHEBI:29103"/>
    </ligand>
</feature>
<dbReference type="GO" id="GO:0046872">
    <property type="term" value="F:metal ion binding"/>
    <property type="evidence" value="ECO:0007669"/>
    <property type="project" value="UniProtKB-KW"/>
</dbReference>
<dbReference type="EMBL" id="VHSH01000011">
    <property type="protein sequence ID" value="TQV73339.1"/>
    <property type="molecule type" value="Genomic_DNA"/>
</dbReference>
<keyword evidence="7 12" id="KW-1133">Transmembrane helix</keyword>
<dbReference type="AlphaFoldDB" id="A0A545T7Z0"/>
<feature type="binding site" evidence="11">
    <location>
        <position position="111"/>
    </location>
    <ligand>
        <name>K(+)</name>
        <dbReference type="ChEBI" id="CHEBI:29103"/>
    </ligand>
</feature>
<dbReference type="RefSeq" id="WP_142899239.1">
    <property type="nucleotide sequence ID" value="NZ_ML660062.1"/>
</dbReference>
<dbReference type="InterPro" id="IPR004772">
    <property type="entry name" value="TrkH"/>
</dbReference>
<evidence type="ECO:0000256" key="4">
    <source>
        <dbReference type="ARBA" id="ARBA00022538"/>
    </source>
</evidence>
<evidence type="ECO:0000256" key="5">
    <source>
        <dbReference type="ARBA" id="ARBA00022692"/>
    </source>
</evidence>
<feature type="binding site" evidence="11">
    <location>
        <position position="430"/>
    </location>
    <ligand>
        <name>K(+)</name>
        <dbReference type="ChEBI" id="CHEBI:29103"/>
    </ligand>
</feature>
<keyword evidence="6 10" id="KW-0630">Potassium</keyword>
<evidence type="ECO:0000313" key="14">
    <source>
        <dbReference type="Proteomes" id="UP000315252"/>
    </source>
</evidence>
<dbReference type="OrthoDB" id="9810952at2"/>
<keyword evidence="11" id="KW-0479">Metal-binding</keyword>
<feature type="transmembrane region" description="Helical" evidence="12">
    <location>
        <begin position="69"/>
        <end position="90"/>
    </location>
</feature>
<feature type="transmembrane region" description="Helical" evidence="12">
    <location>
        <begin position="132"/>
        <end position="156"/>
    </location>
</feature>
<dbReference type="InterPro" id="IPR003445">
    <property type="entry name" value="Cat_transpt"/>
</dbReference>
<dbReference type="PIRSF" id="PIRSF006247">
    <property type="entry name" value="TrkH"/>
    <property type="match status" value="1"/>
</dbReference>
<dbReference type="GO" id="GO:0015379">
    <property type="term" value="F:potassium:chloride symporter activity"/>
    <property type="evidence" value="ECO:0007669"/>
    <property type="project" value="InterPro"/>
</dbReference>
<feature type="transmembrane region" description="Helical" evidence="12">
    <location>
        <begin position="453"/>
        <end position="478"/>
    </location>
</feature>
<evidence type="ECO:0000256" key="2">
    <source>
        <dbReference type="ARBA" id="ARBA00022448"/>
    </source>
</evidence>
<evidence type="ECO:0000256" key="12">
    <source>
        <dbReference type="SAM" id="Phobius"/>
    </source>
</evidence>
<accession>A0A545T7Z0</accession>
<dbReference type="PANTHER" id="PTHR32024">
    <property type="entry name" value="TRK SYSTEM POTASSIUM UPTAKE PROTEIN TRKG-RELATED"/>
    <property type="match status" value="1"/>
</dbReference>
<evidence type="ECO:0000256" key="10">
    <source>
        <dbReference type="PIRNR" id="PIRNR006247"/>
    </source>
</evidence>
<keyword evidence="9 10" id="KW-0472">Membrane</keyword>
<comment type="caution">
    <text evidence="13">The sequence shown here is derived from an EMBL/GenBank/DDBJ whole genome shotgun (WGS) entry which is preliminary data.</text>
</comment>
<comment type="similarity">
    <text evidence="10">Belongs to the TrkH potassium transport family.</text>
</comment>
<comment type="subcellular location">
    <subcellularLocation>
        <location evidence="10">Cell inner membrane</location>
        <topology evidence="10">Multi-pass membrane protein</topology>
    </subcellularLocation>
    <subcellularLocation>
        <location evidence="1">Cell membrane</location>
        <topology evidence="1">Multi-pass membrane protein</topology>
    </subcellularLocation>
</comment>
<evidence type="ECO:0000256" key="6">
    <source>
        <dbReference type="ARBA" id="ARBA00022958"/>
    </source>
</evidence>
<comment type="function">
    <text evidence="10">Low-affinity potassium transport system. Interacts with Trk system potassium uptake protein TrkA.</text>
</comment>
<keyword evidence="14" id="KW-1185">Reference proteome</keyword>
<feature type="transmembrane region" description="Helical" evidence="12">
    <location>
        <begin position="390"/>
        <end position="412"/>
    </location>
</feature>
<evidence type="ECO:0000256" key="3">
    <source>
        <dbReference type="ARBA" id="ARBA00022475"/>
    </source>
</evidence>
<keyword evidence="4 10" id="KW-0633">Potassium transport</keyword>
<sequence>MELRPVVFVAGILLSVLAVAMMIPAVVDAAAGHPDWQVFAASSAIALFLSVSMVLTTRSGFLTFTLRQAFVMTNLSWLMIATVGALPFAFSDLNMSFTDAFFESMSGVTTTGSTVIVGLDNAPPGILLWRAILQWLGGIGIIVMAVAILPILQVGGMQMFRVEAFDTDKVLPKAAQIAAEISIVYVSLTVFAAIWLWSLGLSGFDAIAHAMTSIATGGFSTYDASVGQFDSSAVDWSISLFMLLGSLPFVLYLRAVRGNFRSLINDAQVRGLMALVVLAILATAGWVVAQGIMDIPAALRYSTFNVISIITGTGYSTADFGQWGGFVVILFFMLMCVGGCAGSTTCGIKIFRFQVLYATAKTQLLRLMQPHGIFFPYYNRKPLAEGVAESVMGFFFLFAVSFALLAIGLSMFGLDYITAMSGAATAIANVGPGFGEVIGPSGTFAPLPDGAKWLMSAGMLLGRLELFTVLVLLTPAFWRG</sequence>
<feature type="binding site" evidence="11">
    <location>
        <position position="429"/>
    </location>
    <ligand>
        <name>K(+)</name>
        <dbReference type="ChEBI" id="CHEBI:29103"/>
    </ligand>
</feature>
<keyword evidence="3 10" id="KW-1003">Cell membrane</keyword>
<dbReference type="GO" id="GO:0005886">
    <property type="term" value="C:plasma membrane"/>
    <property type="evidence" value="ECO:0007669"/>
    <property type="project" value="UniProtKB-SubCell"/>
</dbReference>
<reference evidence="13 14" key="1">
    <citation type="submission" date="2019-06" db="EMBL/GenBank/DDBJ databases">
        <title>Whole genome sequence for Rhodospirillaceae sp. R148.</title>
        <authorList>
            <person name="Wang G."/>
        </authorList>
    </citation>
    <scope>NUCLEOTIDE SEQUENCE [LARGE SCALE GENOMIC DNA]</scope>
    <source>
        <strain evidence="13 14">R148</strain>
    </source>
</reference>
<protein>
    <recommendedName>
        <fullName evidence="10">Trk system potassium uptake protein</fullName>
    </recommendedName>
</protein>
<evidence type="ECO:0000256" key="9">
    <source>
        <dbReference type="ARBA" id="ARBA00023136"/>
    </source>
</evidence>
<feature type="binding site" evidence="11">
    <location>
        <position position="313"/>
    </location>
    <ligand>
        <name>K(+)</name>
        <dbReference type="ChEBI" id="CHEBI:29103"/>
    </ligand>
</feature>
<name>A0A545T7Z0_9PROT</name>
<dbReference type="Pfam" id="PF02386">
    <property type="entry name" value="TrkH"/>
    <property type="match status" value="1"/>
</dbReference>
<feature type="transmembrane region" description="Helical" evidence="12">
    <location>
        <begin position="323"/>
        <end position="342"/>
    </location>
</feature>
<feature type="binding site" evidence="11">
    <location>
        <position position="217"/>
    </location>
    <ligand>
        <name>K(+)</name>
        <dbReference type="ChEBI" id="CHEBI:29103"/>
    </ligand>
</feature>
<evidence type="ECO:0000256" key="1">
    <source>
        <dbReference type="ARBA" id="ARBA00004651"/>
    </source>
</evidence>
<dbReference type="Proteomes" id="UP000315252">
    <property type="component" value="Unassembled WGS sequence"/>
</dbReference>
<feature type="transmembrane region" description="Helical" evidence="12">
    <location>
        <begin position="177"/>
        <end position="197"/>
    </location>
</feature>
<evidence type="ECO:0000256" key="7">
    <source>
        <dbReference type="ARBA" id="ARBA00022989"/>
    </source>
</evidence>
<evidence type="ECO:0000256" key="8">
    <source>
        <dbReference type="ARBA" id="ARBA00023065"/>
    </source>
</evidence>
<feature type="transmembrane region" description="Helical" evidence="12">
    <location>
        <begin position="267"/>
        <end position="289"/>
    </location>
</feature>
<evidence type="ECO:0000313" key="13">
    <source>
        <dbReference type="EMBL" id="TQV73339.1"/>
    </source>
</evidence>
<keyword evidence="10" id="KW-0997">Cell inner membrane</keyword>
<keyword evidence="2 10" id="KW-0813">Transport</keyword>
<evidence type="ECO:0000256" key="11">
    <source>
        <dbReference type="PIRSR" id="PIRSR006247-1"/>
    </source>
</evidence>
<dbReference type="PANTHER" id="PTHR32024:SF3">
    <property type="entry name" value="TRK SYSTEM POTASSIUM UPTAKE PROTEIN"/>
    <property type="match status" value="1"/>
</dbReference>
<organism evidence="13 14">
    <name type="scientific">Denitrobaculum tricleocarpae</name>
    <dbReference type="NCBI Taxonomy" id="2591009"/>
    <lineage>
        <taxon>Bacteria</taxon>
        <taxon>Pseudomonadati</taxon>
        <taxon>Pseudomonadota</taxon>
        <taxon>Alphaproteobacteria</taxon>
        <taxon>Rhodospirillales</taxon>
        <taxon>Rhodospirillaceae</taxon>
        <taxon>Denitrobaculum</taxon>
    </lineage>
</organism>